<dbReference type="Proteomes" id="UP000735302">
    <property type="component" value="Unassembled WGS sequence"/>
</dbReference>
<evidence type="ECO:0000313" key="2">
    <source>
        <dbReference type="EMBL" id="GFN79155.1"/>
    </source>
</evidence>
<dbReference type="AlphaFoldDB" id="A0AAV3Y7F5"/>
<feature type="region of interest" description="Disordered" evidence="1">
    <location>
        <begin position="135"/>
        <end position="159"/>
    </location>
</feature>
<accession>A0AAV3Y7F5</accession>
<gene>
    <name evidence="2" type="ORF">PoB_000566100</name>
</gene>
<sequence length="159" mass="17461">MVKSKSARFTPLEVQKLLEEVEQYKDVLLCKLKGKDLKSECRLFKRNQSATGGGPKTPEPFYFDIIMDILGPDTTYWEGIKEKAVEPLPPSGWDVAGVSGVSECEIVIELPADTLHLPVEDFLDMAVAEATIQNCHDQSGPSQAISLPQAAEPETGEKN</sequence>
<name>A0AAV3Y7F5_9GAST</name>
<organism evidence="2 3">
    <name type="scientific">Plakobranchus ocellatus</name>
    <dbReference type="NCBI Taxonomy" id="259542"/>
    <lineage>
        <taxon>Eukaryota</taxon>
        <taxon>Metazoa</taxon>
        <taxon>Spiralia</taxon>
        <taxon>Lophotrochozoa</taxon>
        <taxon>Mollusca</taxon>
        <taxon>Gastropoda</taxon>
        <taxon>Heterobranchia</taxon>
        <taxon>Euthyneura</taxon>
        <taxon>Panpulmonata</taxon>
        <taxon>Sacoglossa</taxon>
        <taxon>Placobranchoidea</taxon>
        <taxon>Plakobranchidae</taxon>
        <taxon>Plakobranchus</taxon>
    </lineage>
</organism>
<evidence type="ECO:0000256" key="1">
    <source>
        <dbReference type="SAM" id="MobiDB-lite"/>
    </source>
</evidence>
<evidence type="ECO:0000313" key="3">
    <source>
        <dbReference type="Proteomes" id="UP000735302"/>
    </source>
</evidence>
<proteinExistence type="predicted"/>
<protein>
    <submittedName>
        <fullName evidence="2">Uncharacterized protein</fullName>
    </submittedName>
</protein>
<feature type="compositionally biased region" description="Polar residues" evidence="1">
    <location>
        <begin position="135"/>
        <end position="146"/>
    </location>
</feature>
<dbReference type="EMBL" id="BLXT01000641">
    <property type="protein sequence ID" value="GFN79155.1"/>
    <property type="molecule type" value="Genomic_DNA"/>
</dbReference>
<keyword evidence="3" id="KW-1185">Reference proteome</keyword>
<reference evidence="2 3" key="1">
    <citation type="journal article" date="2021" name="Elife">
        <title>Chloroplast acquisition without the gene transfer in kleptoplastic sea slugs, Plakobranchus ocellatus.</title>
        <authorList>
            <person name="Maeda T."/>
            <person name="Takahashi S."/>
            <person name="Yoshida T."/>
            <person name="Shimamura S."/>
            <person name="Takaki Y."/>
            <person name="Nagai Y."/>
            <person name="Toyoda A."/>
            <person name="Suzuki Y."/>
            <person name="Arimoto A."/>
            <person name="Ishii H."/>
            <person name="Satoh N."/>
            <person name="Nishiyama T."/>
            <person name="Hasebe M."/>
            <person name="Maruyama T."/>
            <person name="Minagawa J."/>
            <person name="Obokata J."/>
            <person name="Shigenobu S."/>
        </authorList>
    </citation>
    <scope>NUCLEOTIDE SEQUENCE [LARGE SCALE GENOMIC DNA]</scope>
</reference>
<comment type="caution">
    <text evidence="2">The sequence shown here is derived from an EMBL/GenBank/DDBJ whole genome shotgun (WGS) entry which is preliminary data.</text>
</comment>